<feature type="region of interest" description="Disordered" evidence="7">
    <location>
        <begin position="671"/>
        <end position="695"/>
    </location>
</feature>
<dbReference type="Pfam" id="PF00069">
    <property type="entry name" value="Pkinase"/>
    <property type="match status" value="1"/>
</dbReference>
<evidence type="ECO:0000259" key="8">
    <source>
        <dbReference type="PROSITE" id="PS50011"/>
    </source>
</evidence>
<feature type="compositionally biased region" description="Low complexity" evidence="7">
    <location>
        <begin position="36"/>
        <end position="45"/>
    </location>
</feature>
<dbReference type="Pfam" id="PF00505">
    <property type="entry name" value="HMG_box"/>
    <property type="match status" value="1"/>
</dbReference>
<dbReference type="InterPro" id="IPR050205">
    <property type="entry name" value="CDPK_Ser/Thr_kinases"/>
</dbReference>
<dbReference type="Gene3D" id="1.10.30.10">
    <property type="entry name" value="High mobility group box domain"/>
    <property type="match status" value="1"/>
</dbReference>
<dbReference type="InterPro" id="IPR000719">
    <property type="entry name" value="Prot_kinase_dom"/>
</dbReference>
<sequence>MGSPPGQQQRAEDALAAAGQQGATPAGPRGGKWPSGGAPAAAAAEPEGEPPSKRPRLEGQPSAEQEPLGKQLQLMAFPSPGQAPPAVDPSWLHTEGSFRVEACHPPSTAFVTLRLGGHEWKGALICPPSAFLESARPVSAPLKKPRTPFNFFSDAVRPSIKEQHPQADQKGVSKLVGEQWAQLPTEEREPYNEQARQDRERYERELREFQSRFPQLTAWLSSIAREGSAGAGGSRDTSGGQPSASGGTFPSPTAAAMLPPVQMVQVQLPPPMMQAAAQGVPPGSQSAALQALQAMLQAGGQAGQPQQPPAAVAPPQPMALSQLLGRVLGGEQAPPAAPPAPAAAPPAPAGAQSTADLVSLLECPQLGRDYSLGREAGRGSFALVLECTDNHTGERLAAKKLPKYKHNKLPCQQAAVVGEEVATLRCLSAADPAAILRFHDVRQDDSYFYIVTELCVTDLGRWLAQRSLARLSEREAAHILRQLLASLAACHRHGLAYRDVKPANLLVRRFDANGRPEVVLADFGCCRSTQGPQPSNRTSAGTPLYSAPECILGLGGREADVWSAGVLLFHLLSERFPFCNPQHNISQGEYWRRVQEQPIHFVGPAWHGVSPGALALLDRMLDRDTSRRITAAQALQDPWIVEMTSSAPHHAPAAAPAAAIPLPTGQPAMGASCSNAVSSPWHHSAASKPAELQHA</sequence>
<protein>
    <submittedName>
        <fullName evidence="10">Phosphoenolpyruvate carboxylase kinase 1-like</fullName>
    </submittedName>
</protein>
<evidence type="ECO:0000313" key="10">
    <source>
        <dbReference type="EMBL" id="PRW57285.1"/>
    </source>
</evidence>
<evidence type="ECO:0000256" key="3">
    <source>
        <dbReference type="ARBA" id="ARBA00022741"/>
    </source>
</evidence>
<dbReference type="PROSITE" id="PS50011">
    <property type="entry name" value="PROTEIN_KINASE_DOM"/>
    <property type="match status" value="1"/>
</dbReference>
<dbReference type="Proteomes" id="UP000239899">
    <property type="component" value="Unassembled WGS sequence"/>
</dbReference>
<dbReference type="SUPFAM" id="SSF56112">
    <property type="entry name" value="Protein kinase-like (PK-like)"/>
    <property type="match status" value="1"/>
</dbReference>
<dbReference type="STRING" id="3076.A0A2P6TT96"/>
<dbReference type="PRINTS" id="PR00886">
    <property type="entry name" value="HIGHMOBLTY12"/>
</dbReference>
<dbReference type="GO" id="GO:0003677">
    <property type="term" value="F:DNA binding"/>
    <property type="evidence" value="ECO:0007669"/>
    <property type="project" value="UniProtKB-UniRule"/>
</dbReference>
<feature type="compositionally biased region" description="Low complexity" evidence="7">
    <location>
        <begin position="14"/>
        <end position="27"/>
    </location>
</feature>
<evidence type="ECO:0000256" key="1">
    <source>
        <dbReference type="ARBA" id="ARBA00022527"/>
    </source>
</evidence>
<organism evidence="10 11">
    <name type="scientific">Chlorella sorokiniana</name>
    <name type="common">Freshwater green alga</name>
    <dbReference type="NCBI Taxonomy" id="3076"/>
    <lineage>
        <taxon>Eukaryota</taxon>
        <taxon>Viridiplantae</taxon>
        <taxon>Chlorophyta</taxon>
        <taxon>core chlorophytes</taxon>
        <taxon>Trebouxiophyceae</taxon>
        <taxon>Chlorellales</taxon>
        <taxon>Chlorellaceae</taxon>
        <taxon>Chlorella clade</taxon>
        <taxon>Chlorella</taxon>
    </lineage>
</organism>
<feature type="compositionally biased region" description="Polar residues" evidence="7">
    <location>
        <begin position="235"/>
        <end position="251"/>
    </location>
</feature>
<dbReference type="SMART" id="SM00220">
    <property type="entry name" value="S_TKc"/>
    <property type="match status" value="1"/>
</dbReference>
<feature type="region of interest" description="Disordered" evidence="7">
    <location>
        <begin position="329"/>
        <end position="351"/>
    </location>
</feature>
<reference evidence="10 11" key="1">
    <citation type="journal article" date="2018" name="Plant J.">
        <title>Genome sequences of Chlorella sorokiniana UTEX 1602 and Micractinium conductrix SAG 241.80: implications to maltose excretion by a green alga.</title>
        <authorList>
            <person name="Arriola M.B."/>
            <person name="Velmurugan N."/>
            <person name="Zhang Y."/>
            <person name="Plunkett M.H."/>
            <person name="Hondzo H."/>
            <person name="Barney B.M."/>
        </authorList>
    </citation>
    <scope>NUCLEOTIDE SEQUENCE [LARGE SCALE GENOMIC DNA]</scope>
    <source>
        <strain evidence="11">UTEX 1602</strain>
    </source>
</reference>
<evidence type="ECO:0000256" key="6">
    <source>
        <dbReference type="PROSITE-ProRule" id="PRU00267"/>
    </source>
</evidence>
<dbReference type="SUPFAM" id="SSF47095">
    <property type="entry name" value="HMG-box"/>
    <property type="match status" value="1"/>
</dbReference>
<dbReference type="AlphaFoldDB" id="A0A2P6TT96"/>
<dbReference type="Gene3D" id="1.10.510.10">
    <property type="entry name" value="Transferase(Phosphotransferase) domain 1"/>
    <property type="match status" value="1"/>
</dbReference>
<keyword evidence="11" id="KW-1185">Reference proteome</keyword>
<dbReference type="InterPro" id="IPR036910">
    <property type="entry name" value="HMG_box_dom_sf"/>
</dbReference>
<evidence type="ECO:0000256" key="4">
    <source>
        <dbReference type="ARBA" id="ARBA00022777"/>
    </source>
</evidence>
<dbReference type="PANTHER" id="PTHR24349">
    <property type="entry name" value="SERINE/THREONINE-PROTEIN KINASE"/>
    <property type="match status" value="1"/>
</dbReference>
<evidence type="ECO:0000313" key="11">
    <source>
        <dbReference type="Proteomes" id="UP000239899"/>
    </source>
</evidence>
<keyword evidence="5" id="KW-0067">ATP-binding</keyword>
<comment type="caution">
    <text evidence="10">The sequence shown here is derived from an EMBL/GenBank/DDBJ whole genome shotgun (WGS) entry which is preliminary data.</text>
</comment>
<dbReference type="GO" id="GO:0004674">
    <property type="term" value="F:protein serine/threonine kinase activity"/>
    <property type="evidence" value="ECO:0007669"/>
    <property type="project" value="UniProtKB-KW"/>
</dbReference>
<dbReference type="PROSITE" id="PS00108">
    <property type="entry name" value="PROTEIN_KINASE_ST"/>
    <property type="match status" value="1"/>
</dbReference>
<keyword evidence="1" id="KW-0723">Serine/threonine-protein kinase</keyword>
<dbReference type="GO" id="GO:0005634">
    <property type="term" value="C:nucleus"/>
    <property type="evidence" value="ECO:0007669"/>
    <property type="project" value="UniProtKB-UniRule"/>
</dbReference>
<dbReference type="OrthoDB" id="538979at2759"/>
<dbReference type="CDD" id="cd00084">
    <property type="entry name" value="HMG-box_SF"/>
    <property type="match status" value="1"/>
</dbReference>
<dbReference type="InterPro" id="IPR008271">
    <property type="entry name" value="Ser/Thr_kinase_AS"/>
</dbReference>
<feature type="domain" description="HMG box" evidence="9">
    <location>
        <begin position="142"/>
        <end position="210"/>
    </location>
</feature>
<dbReference type="Gene3D" id="3.30.200.20">
    <property type="entry name" value="Phosphorylase Kinase, domain 1"/>
    <property type="match status" value="1"/>
</dbReference>
<feature type="compositionally biased region" description="Pro residues" evidence="7">
    <location>
        <begin position="335"/>
        <end position="348"/>
    </location>
</feature>
<feature type="region of interest" description="Disordered" evidence="7">
    <location>
        <begin position="227"/>
        <end position="255"/>
    </location>
</feature>
<evidence type="ECO:0000256" key="2">
    <source>
        <dbReference type="ARBA" id="ARBA00022679"/>
    </source>
</evidence>
<dbReference type="EMBL" id="LHPG02000007">
    <property type="protein sequence ID" value="PRW57285.1"/>
    <property type="molecule type" value="Genomic_DNA"/>
</dbReference>
<dbReference type="InterPro" id="IPR009071">
    <property type="entry name" value="HMG_box_dom"/>
</dbReference>
<dbReference type="SMART" id="SM00398">
    <property type="entry name" value="HMG"/>
    <property type="match status" value="1"/>
</dbReference>
<gene>
    <name evidence="10" type="ORF">C2E21_4129</name>
</gene>
<dbReference type="PROSITE" id="PS50118">
    <property type="entry name" value="HMG_BOX_2"/>
    <property type="match status" value="1"/>
</dbReference>
<keyword evidence="3" id="KW-0547">Nucleotide-binding</keyword>
<dbReference type="GO" id="GO:0005524">
    <property type="term" value="F:ATP binding"/>
    <property type="evidence" value="ECO:0007669"/>
    <property type="project" value="UniProtKB-KW"/>
</dbReference>
<keyword evidence="2" id="KW-0808">Transferase</keyword>
<keyword evidence="4" id="KW-0418">Kinase</keyword>
<dbReference type="InterPro" id="IPR011009">
    <property type="entry name" value="Kinase-like_dom_sf"/>
</dbReference>
<keyword evidence="6" id="KW-0238">DNA-binding</keyword>
<evidence type="ECO:0000256" key="5">
    <source>
        <dbReference type="ARBA" id="ARBA00022840"/>
    </source>
</evidence>
<proteinExistence type="predicted"/>
<name>A0A2P6TT96_CHLSO</name>
<accession>A0A2P6TT96</accession>
<evidence type="ECO:0000256" key="7">
    <source>
        <dbReference type="SAM" id="MobiDB-lite"/>
    </source>
</evidence>
<feature type="domain" description="Protein kinase" evidence="8">
    <location>
        <begin position="370"/>
        <end position="640"/>
    </location>
</feature>
<keyword evidence="6" id="KW-0539">Nucleus</keyword>
<feature type="DNA-binding region" description="HMG box" evidence="6">
    <location>
        <begin position="142"/>
        <end position="210"/>
    </location>
</feature>
<evidence type="ECO:0000259" key="9">
    <source>
        <dbReference type="PROSITE" id="PS50118"/>
    </source>
</evidence>
<feature type="region of interest" description="Disordered" evidence="7">
    <location>
        <begin position="1"/>
        <end position="68"/>
    </location>
</feature>